<evidence type="ECO:0000313" key="19">
    <source>
        <dbReference type="Proteomes" id="UP000781932"/>
    </source>
</evidence>
<dbReference type="Proteomes" id="UP000781932">
    <property type="component" value="Unassembled WGS sequence"/>
</dbReference>
<comment type="subcellular location">
    <subcellularLocation>
        <location evidence="1">Cell membrane</location>
        <topology evidence="1">Lipid-anchor</topology>
        <topology evidence="1">GPI-anchor</topology>
    </subcellularLocation>
    <subcellularLocation>
        <location evidence="2">Secreted</location>
    </subcellularLocation>
</comment>
<evidence type="ECO:0000256" key="11">
    <source>
        <dbReference type="ARBA" id="ARBA00023136"/>
    </source>
</evidence>
<comment type="caution">
    <text evidence="15">Lacks conserved residue(s) required for the propagation of feature annotation.</text>
</comment>
<keyword evidence="6 15" id="KW-0349">Heme</keyword>
<dbReference type="Pfam" id="PF05730">
    <property type="entry name" value="CFEM"/>
    <property type="match status" value="1"/>
</dbReference>
<evidence type="ECO:0000256" key="5">
    <source>
        <dbReference type="ARBA" id="ARBA00022525"/>
    </source>
</evidence>
<dbReference type="PROSITE" id="PS52012">
    <property type="entry name" value="CFEM"/>
    <property type="match status" value="1"/>
</dbReference>
<keyword evidence="13" id="KW-0325">Glycoprotein</keyword>
<evidence type="ECO:0000256" key="16">
    <source>
        <dbReference type="SAM" id="SignalP"/>
    </source>
</evidence>
<feature type="disulfide bond" evidence="15">
    <location>
        <begin position="39"/>
        <end position="46"/>
    </location>
</feature>
<sequence>MQFSIATIVAVAGLVAAQIDGIPQCAVTCLNNAAASAKCTAGDLSCLCSPANYQAVVVAGGPCIVSSCGADVATNQVLPAAGRLCAAVVGGGGPASTVASVVSSARASISSAVQSAASVAASVSSRVASASSARASASASRASVSAAISSRVSQATAALTSAAAPGTRTVAVTNVVTSRNGTATATSTVTPVSVNGASVQGPVGVLAVLAVAVFAAL</sequence>
<feature type="signal peptide" evidence="16">
    <location>
        <begin position="1"/>
        <end position="17"/>
    </location>
</feature>
<dbReference type="AlphaFoldDB" id="A0A9P6LIG2"/>
<evidence type="ECO:0000256" key="8">
    <source>
        <dbReference type="ARBA" id="ARBA00022723"/>
    </source>
</evidence>
<feature type="chain" id="PRO_5040508394" evidence="16">
    <location>
        <begin position="18"/>
        <end position="217"/>
    </location>
</feature>
<proteinExistence type="inferred from homology"/>
<evidence type="ECO:0000256" key="4">
    <source>
        <dbReference type="ARBA" id="ARBA00022475"/>
    </source>
</evidence>
<dbReference type="InterPro" id="IPR008427">
    <property type="entry name" value="Extracellular_membr_CFEM_dom"/>
</dbReference>
<dbReference type="GO" id="GO:0098552">
    <property type="term" value="C:side of membrane"/>
    <property type="evidence" value="ECO:0007669"/>
    <property type="project" value="UniProtKB-KW"/>
</dbReference>
<keyword evidence="11" id="KW-0472">Membrane</keyword>
<evidence type="ECO:0000256" key="12">
    <source>
        <dbReference type="ARBA" id="ARBA00023157"/>
    </source>
</evidence>
<accession>A0A9P6LIG2</accession>
<evidence type="ECO:0000256" key="2">
    <source>
        <dbReference type="ARBA" id="ARBA00004613"/>
    </source>
</evidence>
<dbReference type="GO" id="GO:0046872">
    <property type="term" value="F:metal ion binding"/>
    <property type="evidence" value="ECO:0007669"/>
    <property type="project" value="UniProtKB-UniRule"/>
</dbReference>
<evidence type="ECO:0000256" key="3">
    <source>
        <dbReference type="ARBA" id="ARBA00010031"/>
    </source>
</evidence>
<keyword evidence="5" id="KW-0964">Secreted</keyword>
<evidence type="ECO:0000313" key="18">
    <source>
        <dbReference type="EMBL" id="KAF9873675.1"/>
    </source>
</evidence>
<keyword evidence="7" id="KW-0336">GPI-anchor</keyword>
<feature type="binding site" description="axial binding residue" evidence="15">
    <location>
        <position position="43"/>
    </location>
    <ligand>
        <name>heme</name>
        <dbReference type="ChEBI" id="CHEBI:30413"/>
    </ligand>
    <ligandPart>
        <name>Fe</name>
        <dbReference type="ChEBI" id="CHEBI:18248"/>
    </ligandPart>
</feature>
<evidence type="ECO:0000256" key="7">
    <source>
        <dbReference type="ARBA" id="ARBA00022622"/>
    </source>
</evidence>
<dbReference type="RefSeq" id="XP_038743136.1">
    <property type="nucleotide sequence ID" value="XM_038891500.1"/>
</dbReference>
<dbReference type="PANTHER" id="PTHR37928:SF2">
    <property type="entry name" value="GPI ANCHORED CFEM DOMAIN PROTEIN (AFU_ORTHOLOGUE AFUA_6G10580)"/>
    <property type="match status" value="1"/>
</dbReference>
<organism evidence="18 19">
    <name type="scientific">Colletotrichum karsti</name>
    <dbReference type="NCBI Taxonomy" id="1095194"/>
    <lineage>
        <taxon>Eukaryota</taxon>
        <taxon>Fungi</taxon>
        <taxon>Dikarya</taxon>
        <taxon>Ascomycota</taxon>
        <taxon>Pezizomycotina</taxon>
        <taxon>Sordariomycetes</taxon>
        <taxon>Hypocreomycetidae</taxon>
        <taxon>Glomerellales</taxon>
        <taxon>Glomerellaceae</taxon>
        <taxon>Colletotrichum</taxon>
        <taxon>Colletotrichum boninense species complex</taxon>
    </lineage>
</organism>
<evidence type="ECO:0000256" key="10">
    <source>
        <dbReference type="ARBA" id="ARBA00023004"/>
    </source>
</evidence>
<keyword evidence="12 15" id="KW-1015">Disulfide bond</keyword>
<dbReference type="InterPro" id="IPR051735">
    <property type="entry name" value="CFEM_domain"/>
</dbReference>
<keyword evidence="9 16" id="KW-0732">Signal</keyword>
<dbReference type="EMBL" id="JAATWM020000030">
    <property type="protein sequence ID" value="KAF9873675.1"/>
    <property type="molecule type" value="Genomic_DNA"/>
</dbReference>
<dbReference type="GeneID" id="62164574"/>
<evidence type="ECO:0000256" key="13">
    <source>
        <dbReference type="ARBA" id="ARBA00023180"/>
    </source>
</evidence>
<keyword evidence="10 15" id="KW-0408">Iron</keyword>
<evidence type="ECO:0000256" key="6">
    <source>
        <dbReference type="ARBA" id="ARBA00022617"/>
    </source>
</evidence>
<evidence type="ECO:0000256" key="1">
    <source>
        <dbReference type="ARBA" id="ARBA00004609"/>
    </source>
</evidence>
<reference evidence="18" key="2">
    <citation type="submission" date="2020-11" db="EMBL/GenBank/DDBJ databases">
        <title>Whole genome sequencing of Colletotrichum sp.</title>
        <authorList>
            <person name="Li H."/>
        </authorList>
    </citation>
    <scope>NUCLEOTIDE SEQUENCE</scope>
    <source>
        <strain evidence="18">CkLH20</strain>
    </source>
</reference>
<comment type="caution">
    <text evidence="18">The sequence shown here is derived from an EMBL/GenBank/DDBJ whole genome shotgun (WGS) entry which is preliminary data.</text>
</comment>
<keyword evidence="19" id="KW-1185">Reference proteome</keyword>
<dbReference type="GO" id="GO:0005886">
    <property type="term" value="C:plasma membrane"/>
    <property type="evidence" value="ECO:0007669"/>
    <property type="project" value="UniProtKB-SubCell"/>
</dbReference>
<dbReference type="SMART" id="SM00747">
    <property type="entry name" value="CFEM"/>
    <property type="match status" value="1"/>
</dbReference>
<keyword evidence="4" id="KW-1003">Cell membrane</keyword>
<feature type="domain" description="CFEM" evidence="17">
    <location>
        <begin position="1"/>
        <end position="113"/>
    </location>
</feature>
<comment type="similarity">
    <text evidence="3">Belongs to the RBT5 family.</text>
</comment>
<dbReference type="GO" id="GO:0005576">
    <property type="term" value="C:extracellular region"/>
    <property type="evidence" value="ECO:0007669"/>
    <property type="project" value="UniProtKB-SubCell"/>
</dbReference>
<gene>
    <name evidence="18" type="ORF">CkaCkLH20_08785</name>
</gene>
<evidence type="ECO:0000256" key="9">
    <source>
        <dbReference type="ARBA" id="ARBA00022729"/>
    </source>
</evidence>
<dbReference type="PANTHER" id="PTHR37928">
    <property type="entry name" value="CFEM DOMAIN PROTEIN (AFU_ORTHOLOGUE AFUA_6G14090)"/>
    <property type="match status" value="1"/>
</dbReference>
<dbReference type="OrthoDB" id="3767534at2759"/>
<evidence type="ECO:0000259" key="17">
    <source>
        <dbReference type="PROSITE" id="PS52012"/>
    </source>
</evidence>
<protein>
    <submittedName>
        <fullName evidence="18">CFEM domain-containing protein</fullName>
    </submittedName>
</protein>
<name>A0A9P6LIG2_9PEZI</name>
<keyword evidence="14" id="KW-0449">Lipoprotein</keyword>
<keyword evidence="8 15" id="KW-0479">Metal-binding</keyword>
<evidence type="ECO:0000256" key="15">
    <source>
        <dbReference type="PROSITE-ProRule" id="PRU01356"/>
    </source>
</evidence>
<reference evidence="18" key="1">
    <citation type="submission" date="2020-03" db="EMBL/GenBank/DDBJ databases">
        <authorList>
            <person name="He L."/>
        </authorList>
    </citation>
    <scope>NUCLEOTIDE SEQUENCE</scope>
    <source>
        <strain evidence="18">CkLH20</strain>
    </source>
</reference>
<evidence type="ECO:0000256" key="14">
    <source>
        <dbReference type="ARBA" id="ARBA00023288"/>
    </source>
</evidence>